<dbReference type="InterPro" id="IPR001763">
    <property type="entry name" value="Rhodanese-like_dom"/>
</dbReference>
<comment type="caution">
    <text evidence="2">The sequence shown here is derived from an EMBL/GenBank/DDBJ whole genome shotgun (WGS) entry which is preliminary data.</text>
</comment>
<evidence type="ECO:0000313" key="2">
    <source>
        <dbReference type="EMBL" id="OLY82032.1"/>
    </source>
</evidence>
<dbReference type="Pfam" id="PF17773">
    <property type="entry name" value="UPF0176_N"/>
    <property type="match status" value="1"/>
</dbReference>
<dbReference type="PROSITE" id="PS50206">
    <property type="entry name" value="RHODANESE_3"/>
    <property type="match status" value="1"/>
</dbReference>
<dbReference type="Gene3D" id="3.40.250.10">
    <property type="entry name" value="Rhodanese-like domain"/>
    <property type="match status" value="1"/>
</dbReference>
<feature type="domain" description="Rhodanese" evidence="1">
    <location>
        <begin position="277"/>
        <end position="366"/>
    </location>
</feature>
<dbReference type="InterPro" id="IPR040503">
    <property type="entry name" value="TRHO_N"/>
</dbReference>
<dbReference type="Pfam" id="PF12368">
    <property type="entry name" value="Rhodanese_C"/>
    <property type="match status" value="1"/>
</dbReference>
<evidence type="ECO:0000313" key="3">
    <source>
        <dbReference type="Proteomes" id="UP000187455"/>
    </source>
</evidence>
<reference evidence="2 3" key="1">
    <citation type="journal article" date="2016" name="Mol. Biol. Evol.">
        <title>Genome-Wide Survey of Gut Fungi (Harpellales) Reveals the First Horizontally Transferred Ubiquitin Gene from a Mosquito Host.</title>
        <authorList>
            <person name="Wang Y."/>
            <person name="White M.M."/>
            <person name="Kvist S."/>
            <person name="Moncalvo J.M."/>
        </authorList>
    </citation>
    <scope>NUCLEOTIDE SEQUENCE [LARGE SCALE GENOMIC DNA]</scope>
    <source>
        <strain evidence="2 3">ALG-7-W6</strain>
    </source>
</reference>
<dbReference type="SUPFAM" id="SSF52821">
    <property type="entry name" value="Rhodanese/Cell cycle control phosphatase"/>
    <property type="match status" value="1"/>
</dbReference>
<dbReference type="EMBL" id="LSSL01001972">
    <property type="protein sequence ID" value="OLY82032.1"/>
    <property type="molecule type" value="Genomic_DNA"/>
</dbReference>
<dbReference type="OrthoDB" id="25002at2759"/>
<dbReference type="Pfam" id="PF00581">
    <property type="entry name" value="Rhodanese"/>
    <property type="match status" value="1"/>
</dbReference>
<dbReference type="Proteomes" id="UP000187455">
    <property type="component" value="Unassembled WGS sequence"/>
</dbReference>
<dbReference type="AlphaFoldDB" id="A0A1R0GYP2"/>
<gene>
    <name evidence="2" type="ORF">AYI68_g3855</name>
</gene>
<dbReference type="Gene3D" id="3.30.70.100">
    <property type="match status" value="1"/>
</dbReference>
<dbReference type="PANTHER" id="PTHR43846:SF1">
    <property type="entry name" value="TRNA URIDINE(34) HYDROXYLASE"/>
    <property type="match status" value="1"/>
</dbReference>
<dbReference type="InterPro" id="IPR022111">
    <property type="entry name" value="Rhodanese_C"/>
</dbReference>
<keyword evidence="3" id="KW-1185">Reference proteome</keyword>
<evidence type="ECO:0000259" key="1">
    <source>
        <dbReference type="PROSITE" id="PS50206"/>
    </source>
</evidence>
<dbReference type="SMART" id="SM00450">
    <property type="entry name" value="RHOD"/>
    <property type="match status" value="1"/>
</dbReference>
<proteinExistence type="predicted"/>
<dbReference type="PANTHER" id="PTHR43846">
    <property type="entry name" value="UPF0176 PROTEIN YCEA"/>
    <property type="match status" value="1"/>
</dbReference>
<sequence>MRSRLLLSTKHISLLASTPNRFWPAIAQWSYKSVLLRNTRPILARGFLSSVANNLVPGTRNLSESNSSKSLTLEEQIPNLYIDKLPEGSETTPDGYVTASFYSFFNIESKSLVQLRYDLLSMNTHLDKVSTRYKIGPQDPQFLTLLKAQIEKDPHPYVSFSIPIKKIQIVTGRIYVHELGINAQVSFDKEYVRAFRLMLETIPELANKVPAFNFALANKRAFKKLHVRIRPLVAAGQDLSLDILANEPEYLDPSEWHRQIDNLQHNTLQKQGGIQNDSDTPVLIDMRNIYENKVGKFVGAECPDVDTFREEIDVVKKMYPKDKPIYMYCTGGIRCSVAGAILKSEGYQSVKTLRGGVVAYGQWIKEKDASSTSPVESLYVGLNFTFDKRLGERVTSDVLAHCQQCGQPNDTYTNCANKTCNLLFIQCPSCKTEHLNTCGSKECIDAVTHPHSSKKPTIHSYHERIRPDLVINH</sequence>
<dbReference type="STRING" id="133383.A0A1R0GYP2"/>
<organism evidence="2 3">
    <name type="scientific">Smittium mucronatum</name>
    <dbReference type="NCBI Taxonomy" id="133383"/>
    <lineage>
        <taxon>Eukaryota</taxon>
        <taxon>Fungi</taxon>
        <taxon>Fungi incertae sedis</taxon>
        <taxon>Zoopagomycota</taxon>
        <taxon>Kickxellomycotina</taxon>
        <taxon>Harpellomycetes</taxon>
        <taxon>Harpellales</taxon>
        <taxon>Legeriomycetaceae</taxon>
        <taxon>Smittium</taxon>
    </lineage>
</organism>
<dbReference type="InterPro" id="IPR036873">
    <property type="entry name" value="Rhodanese-like_dom_sf"/>
</dbReference>
<accession>A0A1R0GYP2</accession>
<protein>
    <recommendedName>
        <fullName evidence="1">Rhodanese domain-containing protein</fullName>
    </recommendedName>
</protein>
<name>A0A1R0GYP2_9FUNG</name>